<proteinExistence type="predicted"/>
<keyword evidence="2" id="KW-0723">Serine/threonine-protein kinase</keyword>
<keyword evidence="4" id="KW-0547">Nucleotide-binding</keyword>
<dbReference type="Proteomes" id="UP001055025">
    <property type="component" value="Unassembled WGS sequence"/>
</dbReference>
<dbReference type="PANTHER" id="PTHR43289">
    <property type="entry name" value="MITOGEN-ACTIVATED PROTEIN KINASE KINASE KINASE 20-RELATED"/>
    <property type="match status" value="1"/>
</dbReference>
<feature type="transmembrane region" description="Helical" evidence="8">
    <location>
        <begin position="372"/>
        <end position="398"/>
    </location>
</feature>
<sequence length="400" mass="42583">MDTPIVRPIPPLTRLKELARRSEHDATLLVSDGADRVFVQKLVPAETANPEVWDALSRTSHPALVRVWQVDREPWGLSVLMDYVPGPTLEQVVEAQGALAPKDVVPLIGQVAQGAAELHRLGIVHRDLSCANVVVGPLGACIIDAGIARRPGPDTKRHDTVVLGTRGFAAPEQYGFAETDPRTDVYALGRLAAFLLTGLSPASPICEEALDDPAVVPAPLRRVIERACSLSPADRPATALDFARNLERAVGEGSAEAHRPERPTASPAGHDGRDRRPTAQGTIHPSPAGTPRGGGAPPAWRRRLATAATVVGALFCALMACGLLMTPSHPGMGKPLWDFQCLSIGVCMGLVPGLLTRWFLRGERRFSTARHPAVLWVALLGACFVATLLLVGISSALFEG</sequence>
<dbReference type="InterPro" id="IPR008266">
    <property type="entry name" value="Tyr_kinase_AS"/>
</dbReference>
<protein>
    <recommendedName>
        <fullName evidence="1">non-specific serine/threonine protein kinase</fullName>
        <ecNumber evidence="1">2.7.11.1</ecNumber>
    </recommendedName>
</protein>
<dbReference type="InterPro" id="IPR011009">
    <property type="entry name" value="Kinase-like_dom_sf"/>
</dbReference>
<feature type="domain" description="Protein kinase" evidence="9">
    <location>
        <begin position="1"/>
        <end position="250"/>
    </location>
</feature>
<dbReference type="CDD" id="cd14014">
    <property type="entry name" value="STKc_PknB_like"/>
    <property type="match status" value="1"/>
</dbReference>
<keyword evidence="11" id="KW-1185">Reference proteome</keyword>
<organism evidence="10 11">
    <name type="scientific">Granulimonas faecalis</name>
    <dbReference type="NCBI Taxonomy" id="2894155"/>
    <lineage>
        <taxon>Bacteria</taxon>
        <taxon>Bacillati</taxon>
        <taxon>Actinomycetota</taxon>
        <taxon>Coriobacteriia</taxon>
        <taxon>Coriobacteriales</taxon>
        <taxon>Kribbibacteriaceae</taxon>
        <taxon>Granulimonas</taxon>
    </lineage>
</organism>
<dbReference type="GO" id="GO:0005524">
    <property type="term" value="F:ATP binding"/>
    <property type="evidence" value="ECO:0007669"/>
    <property type="project" value="UniProtKB-KW"/>
</dbReference>
<feature type="transmembrane region" description="Helical" evidence="8">
    <location>
        <begin position="304"/>
        <end position="325"/>
    </location>
</feature>
<feature type="region of interest" description="Disordered" evidence="7">
    <location>
        <begin position="250"/>
        <end position="299"/>
    </location>
</feature>
<dbReference type="InterPro" id="IPR000719">
    <property type="entry name" value="Prot_kinase_dom"/>
</dbReference>
<dbReference type="Gene3D" id="1.10.510.10">
    <property type="entry name" value="Transferase(Phosphotransferase) domain 1"/>
    <property type="match status" value="1"/>
</dbReference>
<dbReference type="PROSITE" id="PS00109">
    <property type="entry name" value="PROTEIN_KINASE_TYR"/>
    <property type="match status" value="1"/>
</dbReference>
<name>A0AAV5B1E3_9ACTN</name>
<dbReference type="RefSeq" id="WP_168354024.1">
    <property type="nucleotide sequence ID" value="NZ_BQKC01000001.1"/>
</dbReference>
<dbReference type="Pfam" id="PF00069">
    <property type="entry name" value="Pkinase"/>
    <property type="match status" value="1"/>
</dbReference>
<comment type="caution">
    <text evidence="10">The sequence shown here is derived from an EMBL/GenBank/DDBJ whole genome shotgun (WGS) entry which is preliminary data.</text>
</comment>
<evidence type="ECO:0000256" key="2">
    <source>
        <dbReference type="ARBA" id="ARBA00022527"/>
    </source>
</evidence>
<keyword evidence="5" id="KW-0418">Kinase</keyword>
<gene>
    <name evidence="10" type="ORF">ATOP_01230</name>
</gene>
<keyword evidence="8" id="KW-0812">Transmembrane</keyword>
<keyword evidence="3" id="KW-0808">Transferase</keyword>
<dbReference type="EC" id="2.7.11.1" evidence="1"/>
<evidence type="ECO:0000256" key="8">
    <source>
        <dbReference type="SAM" id="Phobius"/>
    </source>
</evidence>
<keyword evidence="8" id="KW-1133">Transmembrane helix</keyword>
<reference evidence="10" key="1">
    <citation type="journal article" date="2022" name="Int. J. Syst. Evol. Microbiol.">
        <title>Granulimonas faecalis gen. nov., sp. nov., and Leptogranulimonas caecicola gen. nov., sp. nov., novel lactate-producing Atopobiaceae bacteria isolated from mouse intestines, and an emended description of the family Atopobiaceae.</title>
        <authorList>
            <person name="Morinaga K."/>
            <person name="Kusada H."/>
            <person name="Sakamoto S."/>
            <person name="Murakami T."/>
            <person name="Toyoda A."/>
            <person name="Mori H."/>
            <person name="Meng X.Y."/>
            <person name="Takashino M."/>
            <person name="Murotomi K."/>
            <person name="Tamaki H."/>
        </authorList>
    </citation>
    <scope>NUCLEOTIDE SEQUENCE</scope>
    <source>
        <strain evidence="10">OPF53</strain>
    </source>
</reference>
<evidence type="ECO:0000256" key="5">
    <source>
        <dbReference type="ARBA" id="ARBA00022777"/>
    </source>
</evidence>
<dbReference type="EMBL" id="BQKC01000001">
    <property type="protein sequence ID" value="GJM54468.1"/>
    <property type="molecule type" value="Genomic_DNA"/>
</dbReference>
<keyword evidence="8" id="KW-0472">Membrane</keyword>
<keyword evidence="6" id="KW-0067">ATP-binding</keyword>
<evidence type="ECO:0000256" key="7">
    <source>
        <dbReference type="SAM" id="MobiDB-lite"/>
    </source>
</evidence>
<dbReference type="GO" id="GO:0004674">
    <property type="term" value="F:protein serine/threonine kinase activity"/>
    <property type="evidence" value="ECO:0007669"/>
    <property type="project" value="UniProtKB-KW"/>
</dbReference>
<dbReference type="PROSITE" id="PS50011">
    <property type="entry name" value="PROTEIN_KINASE_DOM"/>
    <property type="match status" value="1"/>
</dbReference>
<accession>A0AAV5B1E3</accession>
<evidence type="ECO:0000256" key="4">
    <source>
        <dbReference type="ARBA" id="ARBA00022741"/>
    </source>
</evidence>
<evidence type="ECO:0000313" key="10">
    <source>
        <dbReference type="EMBL" id="GJM54468.1"/>
    </source>
</evidence>
<feature type="compositionally biased region" description="Basic and acidic residues" evidence="7">
    <location>
        <begin position="250"/>
        <end position="262"/>
    </location>
</feature>
<evidence type="ECO:0000256" key="3">
    <source>
        <dbReference type="ARBA" id="ARBA00022679"/>
    </source>
</evidence>
<dbReference type="SUPFAM" id="SSF56112">
    <property type="entry name" value="Protein kinase-like (PK-like)"/>
    <property type="match status" value="1"/>
</dbReference>
<evidence type="ECO:0000256" key="6">
    <source>
        <dbReference type="ARBA" id="ARBA00022840"/>
    </source>
</evidence>
<feature type="transmembrane region" description="Helical" evidence="8">
    <location>
        <begin position="337"/>
        <end position="360"/>
    </location>
</feature>
<evidence type="ECO:0000313" key="11">
    <source>
        <dbReference type="Proteomes" id="UP001055025"/>
    </source>
</evidence>
<evidence type="ECO:0000256" key="1">
    <source>
        <dbReference type="ARBA" id="ARBA00012513"/>
    </source>
</evidence>
<dbReference type="AlphaFoldDB" id="A0AAV5B1E3"/>
<dbReference type="PANTHER" id="PTHR43289:SF6">
    <property type="entry name" value="SERINE_THREONINE-PROTEIN KINASE NEKL-3"/>
    <property type="match status" value="1"/>
</dbReference>
<evidence type="ECO:0000259" key="9">
    <source>
        <dbReference type="PROSITE" id="PS50011"/>
    </source>
</evidence>